<proteinExistence type="predicted"/>
<comment type="caution">
    <text evidence="3">The sequence shown here is derived from an EMBL/GenBank/DDBJ whole genome shotgun (WGS) entry which is preliminary data.</text>
</comment>
<evidence type="ECO:0000313" key="3">
    <source>
        <dbReference type="EMBL" id="MDI1486629.1"/>
    </source>
</evidence>
<dbReference type="EMBL" id="JAPUFD010000003">
    <property type="protein sequence ID" value="MDI1486629.1"/>
    <property type="molecule type" value="Genomic_DNA"/>
</dbReference>
<evidence type="ECO:0000256" key="2">
    <source>
        <dbReference type="SAM" id="SignalP"/>
    </source>
</evidence>
<keyword evidence="2" id="KW-0732">Signal</keyword>
<dbReference type="AlphaFoldDB" id="A0AA43TT03"/>
<organism evidence="3 4">
    <name type="scientific">Ramalina farinacea</name>
    <dbReference type="NCBI Taxonomy" id="258253"/>
    <lineage>
        <taxon>Eukaryota</taxon>
        <taxon>Fungi</taxon>
        <taxon>Dikarya</taxon>
        <taxon>Ascomycota</taxon>
        <taxon>Pezizomycotina</taxon>
        <taxon>Lecanoromycetes</taxon>
        <taxon>OSLEUM clade</taxon>
        <taxon>Lecanoromycetidae</taxon>
        <taxon>Lecanorales</taxon>
        <taxon>Lecanorineae</taxon>
        <taxon>Ramalinaceae</taxon>
        <taxon>Ramalina</taxon>
    </lineage>
</organism>
<gene>
    <name evidence="3" type="ORF">OHK93_005861</name>
</gene>
<evidence type="ECO:0000313" key="4">
    <source>
        <dbReference type="Proteomes" id="UP001161017"/>
    </source>
</evidence>
<dbReference type="Proteomes" id="UP001161017">
    <property type="component" value="Unassembled WGS sequence"/>
</dbReference>
<reference evidence="3" key="1">
    <citation type="journal article" date="2023" name="Genome Biol. Evol.">
        <title>First Whole Genome Sequence and Flow Cytometry Genome Size Data for the Lichen-Forming Fungus Ramalina farinacea (Ascomycota).</title>
        <authorList>
            <person name="Llewellyn T."/>
            <person name="Mian S."/>
            <person name="Hill R."/>
            <person name="Leitch I.J."/>
            <person name="Gaya E."/>
        </authorList>
    </citation>
    <scope>NUCLEOTIDE SEQUENCE</scope>
    <source>
        <strain evidence="3">LIQ254RAFAR</strain>
    </source>
</reference>
<feature type="region of interest" description="Disordered" evidence="1">
    <location>
        <begin position="102"/>
        <end position="124"/>
    </location>
</feature>
<sequence length="312" mass="33368">MFALSIVAIGLSFLTSNAVALPSMPAMLEERDQNMTDTINMYISAVESSGFAPNAKVSTRDSHNETQPLDISSLLEARDNPLPPLPQVLNVLATFGFKPSKRDLGDNESAAPEEGGAEALTERAAAPLPDTNLVISLLQAKGFMPTGHTKARDLGGNDLISRFAELLPRQAASNAEVQTVVSNLVKAGYNPSDFGSSKSVMAFQQSTMKLETTASCPTDNNTLYATGGQTYQIGCYVDYPQGDLPADHSVDFPSCLAKCSAYAGGKCIAAVWQKGAQWSPTNQYGNCYMKYTATKAAYNVAFNSGRNTNFLF</sequence>
<feature type="compositionally biased region" description="Low complexity" evidence="1">
    <location>
        <begin position="108"/>
        <end position="119"/>
    </location>
</feature>
<evidence type="ECO:0000256" key="1">
    <source>
        <dbReference type="SAM" id="MobiDB-lite"/>
    </source>
</evidence>
<protein>
    <submittedName>
        <fullName evidence="3">Uncharacterized protein</fullName>
    </submittedName>
</protein>
<keyword evidence="4" id="KW-1185">Reference proteome</keyword>
<feature type="signal peptide" evidence="2">
    <location>
        <begin position="1"/>
        <end position="20"/>
    </location>
</feature>
<name>A0AA43TT03_9LECA</name>
<feature type="chain" id="PRO_5041224495" evidence="2">
    <location>
        <begin position="21"/>
        <end position="312"/>
    </location>
</feature>
<accession>A0AA43TT03</accession>